<dbReference type="AlphaFoldDB" id="A0A8E2AP93"/>
<dbReference type="GO" id="GO:0003676">
    <property type="term" value="F:nucleic acid binding"/>
    <property type="evidence" value="ECO:0007669"/>
    <property type="project" value="InterPro"/>
</dbReference>
<organism evidence="3 4">
    <name type="scientific">Obba rivulosa</name>
    <dbReference type="NCBI Taxonomy" id="1052685"/>
    <lineage>
        <taxon>Eukaryota</taxon>
        <taxon>Fungi</taxon>
        <taxon>Dikarya</taxon>
        <taxon>Basidiomycota</taxon>
        <taxon>Agaricomycotina</taxon>
        <taxon>Agaricomycetes</taxon>
        <taxon>Polyporales</taxon>
        <taxon>Gelatoporiaceae</taxon>
        <taxon>Obba</taxon>
    </lineage>
</organism>
<feature type="region of interest" description="Disordered" evidence="1">
    <location>
        <begin position="24"/>
        <end position="50"/>
    </location>
</feature>
<feature type="non-terminal residue" evidence="3">
    <location>
        <position position="92"/>
    </location>
</feature>
<feature type="region of interest" description="Disordered" evidence="1">
    <location>
        <begin position="63"/>
        <end position="92"/>
    </location>
</feature>
<name>A0A8E2AP93_9APHY</name>
<sequence length="92" mass="10171">LTIHWVPGHMDVQGNELADVEAKKAAAGRSSHPTRLPKSLRSPLPTSSPMTKQAFAKKLKDQAKAHWQKSPHSAHMRNIDPTLPSTSFKKLI</sequence>
<reference evidence="3 4" key="1">
    <citation type="submission" date="2016-07" db="EMBL/GenBank/DDBJ databases">
        <title>Draft genome of the white-rot fungus Obba rivulosa 3A-2.</title>
        <authorList>
            <consortium name="DOE Joint Genome Institute"/>
            <person name="Miettinen O."/>
            <person name="Riley R."/>
            <person name="Acob R."/>
            <person name="Barry K."/>
            <person name="Cullen D."/>
            <person name="De Vries R."/>
            <person name="Hainaut M."/>
            <person name="Hatakka A."/>
            <person name="Henrissat B."/>
            <person name="Hilden K."/>
            <person name="Kuo R."/>
            <person name="Labutti K."/>
            <person name="Lipzen A."/>
            <person name="Makela M.R."/>
            <person name="Sandor L."/>
            <person name="Spatafora J.W."/>
            <person name="Grigoriev I.V."/>
            <person name="Hibbett D.S."/>
        </authorList>
    </citation>
    <scope>NUCLEOTIDE SEQUENCE [LARGE SCALE GENOMIC DNA]</scope>
    <source>
        <strain evidence="3 4">3A-2</strain>
    </source>
</reference>
<feature type="compositionally biased region" description="Polar residues" evidence="1">
    <location>
        <begin position="83"/>
        <end position="92"/>
    </location>
</feature>
<accession>A0A8E2AP93</accession>
<dbReference type="Proteomes" id="UP000250043">
    <property type="component" value="Unassembled WGS sequence"/>
</dbReference>
<keyword evidence="4" id="KW-1185">Reference proteome</keyword>
<evidence type="ECO:0000313" key="4">
    <source>
        <dbReference type="Proteomes" id="UP000250043"/>
    </source>
</evidence>
<dbReference type="PROSITE" id="PS50879">
    <property type="entry name" value="RNASE_H_1"/>
    <property type="match status" value="1"/>
</dbReference>
<protein>
    <recommendedName>
        <fullName evidence="2">RNase H type-1 domain-containing protein</fullName>
    </recommendedName>
</protein>
<feature type="compositionally biased region" description="Basic residues" evidence="1">
    <location>
        <begin position="66"/>
        <end position="75"/>
    </location>
</feature>
<dbReference type="InterPro" id="IPR036397">
    <property type="entry name" value="RNaseH_sf"/>
</dbReference>
<dbReference type="EMBL" id="KV722700">
    <property type="protein sequence ID" value="OCH84247.1"/>
    <property type="molecule type" value="Genomic_DNA"/>
</dbReference>
<evidence type="ECO:0000259" key="2">
    <source>
        <dbReference type="PROSITE" id="PS50879"/>
    </source>
</evidence>
<dbReference type="GO" id="GO:0004523">
    <property type="term" value="F:RNA-DNA hybrid ribonuclease activity"/>
    <property type="evidence" value="ECO:0007669"/>
    <property type="project" value="InterPro"/>
</dbReference>
<dbReference type="Gene3D" id="3.30.420.10">
    <property type="entry name" value="Ribonuclease H-like superfamily/Ribonuclease H"/>
    <property type="match status" value="1"/>
</dbReference>
<feature type="domain" description="RNase H type-1" evidence="2">
    <location>
        <begin position="1"/>
        <end position="27"/>
    </location>
</feature>
<dbReference type="InterPro" id="IPR002156">
    <property type="entry name" value="RNaseH_domain"/>
</dbReference>
<evidence type="ECO:0000313" key="3">
    <source>
        <dbReference type="EMBL" id="OCH84247.1"/>
    </source>
</evidence>
<feature type="non-terminal residue" evidence="3">
    <location>
        <position position="1"/>
    </location>
</feature>
<evidence type="ECO:0000256" key="1">
    <source>
        <dbReference type="SAM" id="MobiDB-lite"/>
    </source>
</evidence>
<dbReference type="OrthoDB" id="2755575at2759"/>
<proteinExistence type="predicted"/>
<dbReference type="SUPFAM" id="SSF53098">
    <property type="entry name" value="Ribonuclease H-like"/>
    <property type="match status" value="1"/>
</dbReference>
<gene>
    <name evidence="3" type="ORF">OBBRIDRAFT_714354</name>
</gene>
<dbReference type="InterPro" id="IPR012337">
    <property type="entry name" value="RNaseH-like_sf"/>
</dbReference>